<gene>
    <name evidence="1" type="primary">88</name>
    <name evidence="1" type="ORF">SEA_MORGANA_88</name>
</gene>
<protein>
    <submittedName>
        <fullName evidence="1">Uncharacterized protein</fullName>
    </submittedName>
</protein>
<reference evidence="1 2" key="1">
    <citation type="submission" date="2024-03" db="EMBL/GenBank/DDBJ databases">
        <authorList>
            <person name="Shriver K.J."/>
            <person name="Jarquin D.M."/>
            <person name="Bolanos-Abarca L."/>
            <person name="Cohen Z.M."/>
            <person name="Hayes E."/>
            <person name="Mustafa Y."/>
            <person name="Pacheco-Mendoza M."/>
            <person name="Broussard A.C."/>
            <person name="Fogarty M.P."/>
            <person name="Ko C."/>
            <person name="Russell D.A."/>
            <person name="Jacobs-Sera D."/>
            <person name="Hatfull G.F."/>
        </authorList>
    </citation>
    <scope>NUCLEOTIDE SEQUENCE [LARGE SCALE GENOMIC DNA]</scope>
</reference>
<dbReference type="Proteomes" id="UP001494874">
    <property type="component" value="Segment"/>
</dbReference>
<dbReference type="EMBL" id="PP537962">
    <property type="protein sequence ID" value="XAO35522.1"/>
    <property type="molecule type" value="Genomic_DNA"/>
</dbReference>
<evidence type="ECO:0000313" key="2">
    <source>
        <dbReference type="Proteomes" id="UP001494874"/>
    </source>
</evidence>
<name>A0AAX4RAS1_9CAUD</name>
<keyword evidence="2" id="KW-1185">Reference proteome</keyword>
<organism evidence="1 2">
    <name type="scientific">Gordonia phage Morgana</name>
    <dbReference type="NCBI Taxonomy" id="3137292"/>
    <lineage>
        <taxon>Viruses</taxon>
        <taxon>Duplodnaviria</taxon>
        <taxon>Heunggongvirae</taxon>
        <taxon>Uroviricota</taxon>
        <taxon>Caudoviricetes</taxon>
        <taxon>Kruegerviridae</taxon>
        <taxon>Cafassovirus</taxon>
        <taxon>Cafassovirus morgana</taxon>
    </lineage>
</organism>
<accession>A0AAX4RAS1</accession>
<evidence type="ECO:0000313" key="1">
    <source>
        <dbReference type="EMBL" id="XAO35522.1"/>
    </source>
</evidence>
<sequence length="62" mass="7211">MSAEYVRRAYGVDYRRGDRLLVDGRAGTLVSFPGQYLGVRLDGERRTSRCHPTWRVEREPAR</sequence>
<proteinExistence type="predicted"/>